<protein>
    <recommendedName>
        <fullName evidence="1">Reverse transcriptase zinc-binding domain-containing protein</fullName>
    </recommendedName>
</protein>
<keyword evidence="3" id="KW-1185">Reference proteome</keyword>
<organism evidence="2 3">
    <name type="scientific">Stylosanthes scabra</name>
    <dbReference type="NCBI Taxonomy" id="79078"/>
    <lineage>
        <taxon>Eukaryota</taxon>
        <taxon>Viridiplantae</taxon>
        <taxon>Streptophyta</taxon>
        <taxon>Embryophyta</taxon>
        <taxon>Tracheophyta</taxon>
        <taxon>Spermatophyta</taxon>
        <taxon>Magnoliopsida</taxon>
        <taxon>eudicotyledons</taxon>
        <taxon>Gunneridae</taxon>
        <taxon>Pentapetalae</taxon>
        <taxon>rosids</taxon>
        <taxon>fabids</taxon>
        <taxon>Fabales</taxon>
        <taxon>Fabaceae</taxon>
        <taxon>Papilionoideae</taxon>
        <taxon>50 kb inversion clade</taxon>
        <taxon>dalbergioids sensu lato</taxon>
        <taxon>Dalbergieae</taxon>
        <taxon>Pterocarpus clade</taxon>
        <taxon>Stylosanthes</taxon>
    </lineage>
</organism>
<feature type="domain" description="Reverse transcriptase zinc-binding" evidence="1">
    <location>
        <begin position="71"/>
        <end position="118"/>
    </location>
</feature>
<evidence type="ECO:0000313" key="3">
    <source>
        <dbReference type="Proteomes" id="UP001341840"/>
    </source>
</evidence>
<dbReference type="Proteomes" id="UP001341840">
    <property type="component" value="Unassembled WGS sequence"/>
</dbReference>
<gene>
    <name evidence="2" type="ORF">PIB30_064329</name>
</gene>
<name>A0ABU6WPI2_9FABA</name>
<evidence type="ECO:0000313" key="2">
    <source>
        <dbReference type="EMBL" id="MED6186188.1"/>
    </source>
</evidence>
<sequence>MGRNGVKSVTASRTPLPTRVRILQHGLNLVRKRMSVFPGDNRIHLSSYNLECFLGEGKTFQRRASFRAPSRFLQNSLPTKNNLYWRGVTTVPRCPRCGTEDETEAHVIRDCNFTMRFWFASPLSLRTKEDRETGVNEWVMNLMKKLDRKEVRRSAPWLANCGGLGIS</sequence>
<dbReference type="Pfam" id="PF13966">
    <property type="entry name" value="zf-RVT"/>
    <property type="match status" value="1"/>
</dbReference>
<accession>A0ABU6WPI2</accession>
<dbReference type="EMBL" id="JASCZI010181868">
    <property type="protein sequence ID" value="MED6186188.1"/>
    <property type="molecule type" value="Genomic_DNA"/>
</dbReference>
<evidence type="ECO:0000259" key="1">
    <source>
        <dbReference type="Pfam" id="PF13966"/>
    </source>
</evidence>
<reference evidence="2 3" key="1">
    <citation type="journal article" date="2023" name="Plants (Basel)">
        <title>Bridging the Gap: Combining Genomics and Transcriptomics Approaches to Understand Stylosanthes scabra, an Orphan Legume from the Brazilian Caatinga.</title>
        <authorList>
            <person name="Ferreira-Neto J.R.C."/>
            <person name="da Silva M.D."/>
            <person name="Binneck E."/>
            <person name="de Melo N.F."/>
            <person name="da Silva R.H."/>
            <person name="de Melo A.L.T.M."/>
            <person name="Pandolfi V."/>
            <person name="Bustamante F.O."/>
            <person name="Brasileiro-Vidal A.C."/>
            <person name="Benko-Iseppon A.M."/>
        </authorList>
    </citation>
    <scope>NUCLEOTIDE SEQUENCE [LARGE SCALE GENOMIC DNA]</scope>
    <source>
        <tissue evidence="2">Leaves</tissue>
    </source>
</reference>
<dbReference type="InterPro" id="IPR026960">
    <property type="entry name" value="RVT-Znf"/>
</dbReference>
<comment type="caution">
    <text evidence="2">The sequence shown here is derived from an EMBL/GenBank/DDBJ whole genome shotgun (WGS) entry which is preliminary data.</text>
</comment>
<proteinExistence type="predicted"/>